<keyword evidence="4" id="KW-0788">Thiol protease</keyword>
<dbReference type="RefSeq" id="WP_323244263.1">
    <property type="nucleotide sequence ID" value="NZ_JAYGHK010000030.1"/>
</dbReference>
<evidence type="ECO:0000256" key="2">
    <source>
        <dbReference type="ARBA" id="ARBA00022670"/>
    </source>
</evidence>
<proteinExistence type="inferred from homology"/>
<evidence type="ECO:0000256" key="3">
    <source>
        <dbReference type="ARBA" id="ARBA00022801"/>
    </source>
</evidence>
<dbReference type="PANTHER" id="PTHR23402">
    <property type="entry name" value="PROTEASE FAMILY C15 PYROGLUTAMYL-PEPTIDASE I-RELATED"/>
    <property type="match status" value="1"/>
</dbReference>
<dbReference type="SUPFAM" id="SSF53182">
    <property type="entry name" value="Pyrrolidone carboxyl peptidase (pyroglutamate aminopeptidase)"/>
    <property type="match status" value="1"/>
</dbReference>
<dbReference type="Pfam" id="PF01470">
    <property type="entry name" value="Peptidase_C15"/>
    <property type="match status" value="1"/>
</dbReference>
<dbReference type="EMBL" id="JAYGHK010000030">
    <property type="protein sequence ID" value="MEA5608669.1"/>
    <property type="molecule type" value="Genomic_DNA"/>
</dbReference>
<dbReference type="Proteomes" id="UP001303285">
    <property type="component" value="Unassembled WGS sequence"/>
</dbReference>
<dbReference type="Gene3D" id="3.40.630.20">
    <property type="entry name" value="Peptidase C15, pyroglutamyl peptidase I-like"/>
    <property type="match status" value="2"/>
</dbReference>
<accession>A0ABU5UQY2</accession>
<dbReference type="InterPro" id="IPR016125">
    <property type="entry name" value="Peptidase_C15-like"/>
</dbReference>
<evidence type="ECO:0000256" key="1">
    <source>
        <dbReference type="ARBA" id="ARBA00006641"/>
    </source>
</evidence>
<dbReference type="PANTHER" id="PTHR23402:SF1">
    <property type="entry name" value="PYROGLUTAMYL-PEPTIDASE I"/>
    <property type="match status" value="1"/>
</dbReference>
<keyword evidence="2" id="KW-0645">Protease</keyword>
<gene>
    <name evidence="5" type="ORF">VB695_11410</name>
</gene>
<evidence type="ECO:0000313" key="6">
    <source>
        <dbReference type="Proteomes" id="UP001303285"/>
    </source>
</evidence>
<protein>
    <submittedName>
        <fullName evidence="5">Peptidase C15</fullName>
    </submittedName>
</protein>
<keyword evidence="6" id="KW-1185">Reference proteome</keyword>
<keyword evidence="3" id="KW-0378">Hydrolase</keyword>
<evidence type="ECO:0000256" key="4">
    <source>
        <dbReference type="ARBA" id="ARBA00022807"/>
    </source>
</evidence>
<name>A0ABU5UQY2_NODSP</name>
<sequence length="170" mass="18791">MTKKILLTSFEVWLSDQLSNSSDDLLLEVIKLDSLPHDLKFLRRLPVDIHLASSQVIQKISELQPDYIICSGMAASRTKLSLEAVASFESTVLPTSVNLEKLVTGATNIEISHDCGKFVCEGLYYAVLNHLCQNQLPTPCIFVHVPVLNSENLPTVLADFLLIINNLALS</sequence>
<comment type="caution">
    <text evidence="5">The sequence shown here is derived from an EMBL/GenBank/DDBJ whole genome shotgun (WGS) entry which is preliminary data.</text>
</comment>
<comment type="similarity">
    <text evidence="1">Belongs to the peptidase C15 family.</text>
</comment>
<evidence type="ECO:0000313" key="5">
    <source>
        <dbReference type="EMBL" id="MEA5608669.1"/>
    </source>
</evidence>
<dbReference type="InterPro" id="IPR036440">
    <property type="entry name" value="Peptidase_C15-like_sf"/>
</dbReference>
<organism evidence="5 6">
    <name type="scientific">Nodularia spumigena UHCC 0060</name>
    <dbReference type="NCBI Taxonomy" id="3110300"/>
    <lineage>
        <taxon>Bacteria</taxon>
        <taxon>Bacillati</taxon>
        <taxon>Cyanobacteriota</taxon>
        <taxon>Cyanophyceae</taxon>
        <taxon>Nostocales</taxon>
        <taxon>Nodulariaceae</taxon>
        <taxon>Nodularia</taxon>
    </lineage>
</organism>
<reference evidence="5 6" key="1">
    <citation type="submission" date="2023-12" db="EMBL/GenBank/DDBJ databases">
        <title>Baltic Sea Cyanobacteria.</title>
        <authorList>
            <person name="Delbaje E."/>
            <person name="Fewer D.P."/>
            <person name="Shishido T.K."/>
        </authorList>
    </citation>
    <scope>NUCLEOTIDE SEQUENCE [LARGE SCALE GENOMIC DNA]</scope>
    <source>
        <strain evidence="5 6">UHCC 0060</strain>
    </source>
</reference>